<dbReference type="Proteomes" id="UP001526143">
    <property type="component" value="Unassembled WGS sequence"/>
</dbReference>
<keyword evidence="2" id="KW-1185">Reference proteome</keyword>
<dbReference type="EMBL" id="JAOWRF010000115">
    <property type="protein sequence ID" value="MCV3213441.1"/>
    <property type="molecule type" value="Genomic_DNA"/>
</dbReference>
<name>A0ABT3AWG5_9CYAN</name>
<organism evidence="1 2">
    <name type="scientific">Plectonema radiosum NIES-515</name>
    <dbReference type="NCBI Taxonomy" id="2986073"/>
    <lineage>
        <taxon>Bacteria</taxon>
        <taxon>Bacillati</taxon>
        <taxon>Cyanobacteriota</taxon>
        <taxon>Cyanophyceae</taxon>
        <taxon>Oscillatoriophycideae</taxon>
        <taxon>Oscillatoriales</taxon>
        <taxon>Microcoleaceae</taxon>
        <taxon>Plectonema</taxon>
    </lineage>
</organism>
<sequence length="43" mass="4970">MKAEKDDFEAAGKERKIIFYAPEGLRGSLKGWGKRYELQLILI</sequence>
<dbReference type="RefSeq" id="WP_263744953.1">
    <property type="nucleotide sequence ID" value="NZ_JAOWRF010000115.1"/>
</dbReference>
<evidence type="ECO:0000313" key="1">
    <source>
        <dbReference type="EMBL" id="MCV3213441.1"/>
    </source>
</evidence>
<reference evidence="1 2" key="1">
    <citation type="submission" date="2022-10" db="EMBL/GenBank/DDBJ databases">
        <title>Identification of biosynthetic pathway for the production of the potent trypsin inhibitor radiosumin.</title>
        <authorList>
            <person name="Fewer D.P."/>
            <person name="Delbaje E."/>
            <person name="Ouyang X."/>
            <person name="Agostino P.D."/>
            <person name="Wahlsten M."/>
            <person name="Jokela J."/>
            <person name="Permi P."/>
            <person name="Haapaniemi E."/>
            <person name="Koistinen H."/>
        </authorList>
    </citation>
    <scope>NUCLEOTIDE SEQUENCE [LARGE SCALE GENOMIC DNA]</scope>
    <source>
        <strain evidence="1 2">NIES-515</strain>
    </source>
</reference>
<comment type="caution">
    <text evidence="1">The sequence shown here is derived from an EMBL/GenBank/DDBJ whole genome shotgun (WGS) entry which is preliminary data.</text>
</comment>
<accession>A0ABT3AWG5</accession>
<gene>
    <name evidence="1" type="ORF">OGM63_07855</name>
</gene>
<evidence type="ECO:0000313" key="2">
    <source>
        <dbReference type="Proteomes" id="UP001526143"/>
    </source>
</evidence>
<protein>
    <submittedName>
        <fullName evidence="1">Uncharacterized protein</fullName>
    </submittedName>
</protein>
<proteinExistence type="predicted"/>